<comment type="caution">
    <text evidence="1">The sequence shown here is derived from an EMBL/GenBank/DDBJ whole genome shotgun (WGS) entry which is preliminary data.</text>
</comment>
<name>A0ABP6LI52_9ACTN</name>
<organism evidence="1 2">
    <name type="scientific">Streptosporangium longisporum</name>
    <dbReference type="NCBI Taxonomy" id="46187"/>
    <lineage>
        <taxon>Bacteria</taxon>
        <taxon>Bacillati</taxon>
        <taxon>Actinomycetota</taxon>
        <taxon>Actinomycetes</taxon>
        <taxon>Streptosporangiales</taxon>
        <taxon>Streptosporangiaceae</taxon>
        <taxon>Streptosporangium</taxon>
    </lineage>
</organism>
<evidence type="ECO:0000313" key="2">
    <source>
        <dbReference type="Proteomes" id="UP001499930"/>
    </source>
</evidence>
<keyword evidence="2" id="KW-1185">Reference proteome</keyword>
<proteinExistence type="predicted"/>
<accession>A0ABP6LI52</accession>
<dbReference type="Proteomes" id="UP001499930">
    <property type="component" value="Unassembled WGS sequence"/>
</dbReference>
<dbReference type="EMBL" id="BAAAWD010000031">
    <property type="protein sequence ID" value="GAA3040336.1"/>
    <property type="molecule type" value="Genomic_DNA"/>
</dbReference>
<reference evidence="2" key="1">
    <citation type="journal article" date="2019" name="Int. J. Syst. Evol. Microbiol.">
        <title>The Global Catalogue of Microorganisms (GCM) 10K type strain sequencing project: providing services to taxonomists for standard genome sequencing and annotation.</title>
        <authorList>
            <consortium name="The Broad Institute Genomics Platform"/>
            <consortium name="The Broad Institute Genome Sequencing Center for Infectious Disease"/>
            <person name="Wu L."/>
            <person name="Ma J."/>
        </authorList>
    </citation>
    <scope>NUCLEOTIDE SEQUENCE [LARGE SCALE GENOMIC DNA]</scope>
    <source>
        <strain evidence="2">JCM 3106</strain>
    </source>
</reference>
<gene>
    <name evidence="1" type="ORF">GCM10017559_80900</name>
</gene>
<evidence type="ECO:0000313" key="1">
    <source>
        <dbReference type="EMBL" id="GAA3040336.1"/>
    </source>
</evidence>
<sequence>MTMKRYALRMSNPIVILLLTAVVVAVAIALIVFAVRAAQRPRNALVGGGVSPELVERILELKASDQFDQAVFLVRGETGMSHRAAARFVRRLKPLA</sequence>
<protein>
    <submittedName>
        <fullName evidence="1">Uncharacterized protein</fullName>
    </submittedName>
</protein>